<evidence type="ECO:0000313" key="4">
    <source>
        <dbReference type="Proteomes" id="UP001149140"/>
    </source>
</evidence>
<dbReference type="RefSeq" id="WP_270044010.1">
    <property type="nucleotide sequence ID" value="NZ_JAPDOD010000037.1"/>
</dbReference>
<dbReference type="PANTHER" id="PTHR48090:SF7">
    <property type="entry name" value="RFBJ PROTEIN"/>
    <property type="match status" value="1"/>
</dbReference>
<dbReference type="AlphaFoldDB" id="A0A9X3S2M6"/>
<dbReference type="SUPFAM" id="SSF53448">
    <property type="entry name" value="Nucleotide-diphospho-sugar transferases"/>
    <property type="match status" value="1"/>
</dbReference>
<evidence type="ECO:0000256" key="1">
    <source>
        <dbReference type="ARBA" id="ARBA00006739"/>
    </source>
</evidence>
<dbReference type="Gene3D" id="3.90.550.10">
    <property type="entry name" value="Spore Coat Polysaccharide Biosynthesis Protein SpsA, Chain A"/>
    <property type="match status" value="1"/>
</dbReference>
<proteinExistence type="inferred from homology"/>
<name>A0A9X3S2M6_9ACTN</name>
<dbReference type="InterPro" id="IPR001173">
    <property type="entry name" value="Glyco_trans_2-like"/>
</dbReference>
<comment type="caution">
    <text evidence="3">The sequence shown here is derived from an EMBL/GenBank/DDBJ whole genome shotgun (WGS) entry which is preliminary data.</text>
</comment>
<dbReference type="InterPro" id="IPR029044">
    <property type="entry name" value="Nucleotide-diphossugar_trans"/>
</dbReference>
<dbReference type="InterPro" id="IPR050256">
    <property type="entry name" value="Glycosyltransferase_2"/>
</dbReference>
<protein>
    <submittedName>
        <fullName evidence="3">Glycosyltransferase family 2 protein</fullName>
    </submittedName>
</protein>
<evidence type="ECO:0000313" key="3">
    <source>
        <dbReference type="EMBL" id="MDA0164760.1"/>
    </source>
</evidence>
<gene>
    <name evidence="3" type="ORF">OM076_31115</name>
</gene>
<dbReference type="PANTHER" id="PTHR48090">
    <property type="entry name" value="UNDECAPRENYL-PHOSPHATE 4-DEOXY-4-FORMAMIDO-L-ARABINOSE TRANSFERASE-RELATED"/>
    <property type="match status" value="1"/>
</dbReference>
<dbReference type="Proteomes" id="UP001149140">
    <property type="component" value="Unassembled WGS sequence"/>
</dbReference>
<feature type="domain" description="Glycosyltransferase 2-like" evidence="2">
    <location>
        <begin position="9"/>
        <end position="168"/>
    </location>
</feature>
<comment type="similarity">
    <text evidence="1">Belongs to the glycosyltransferase 2 family.</text>
</comment>
<dbReference type="EMBL" id="JAPDOD010000037">
    <property type="protein sequence ID" value="MDA0164760.1"/>
    <property type="molecule type" value="Genomic_DNA"/>
</dbReference>
<keyword evidence="4" id="KW-1185">Reference proteome</keyword>
<accession>A0A9X3S2M6</accession>
<sequence length="252" mass="27571">MTKRSDHLVVIPAYNEAATVAAVTGRVHDLAPFCDVLVVNDGSTDATATRAREAGATVLELPFNLGIGGAVQAGFVYAKENGYRYMVQVDGDGQHDPSEIETLQGVMDSDPALDMVCGSRFLVPGEYLAPISRRTGIHVFAFLLSRIVGQRVTDPTSGFRLYNRRAIELFATDYPHDYPEVEAVLMLHTQRLRMAEVPVRMFERGGGRSSISTGKSFYYMIKVLLAIFVGMLRRRAVPRPGDPAPVAAEHGI</sequence>
<dbReference type="Pfam" id="PF00535">
    <property type="entry name" value="Glycos_transf_2"/>
    <property type="match status" value="1"/>
</dbReference>
<reference evidence="3" key="1">
    <citation type="submission" date="2022-10" db="EMBL/GenBank/DDBJ databases">
        <title>The WGS of Solirubrobacter ginsenosidimutans DSM 21036.</title>
        <authorList>
            <person name="Jiang Z."/>
        </authorList>
    </citation>
    <scope>NUCLEOTIDE SEQUENCE</scope>
    <source>
        <strain evidence="3">DSM 21036</strain>
    </source>
</reference>
<evidence type="ECO:0000259" key="2">
    <source>
        <dbReference type="Pfam" id="PF00535"/>
    </source>
</evidence>
<dbReference type="CDD" id="cd04179">
    <property type="entry name" value="DPM_DPG-synthase_like"/>
    <property type="match status" value="1"/>
</dbReference>
<organism evidence="3 4">
    <name type="scientific">Solirubrobacter ginsenosidimutans</name>
    <dbReference type="NCBI Taxonomy" id="490573"/>
    <lineage>
        <taxon>Bacteria</taxon>
        <taxon>Bacillati</taxon>
        <taxon>Actinomycetota</taxon>
        <taxon>Thermoleophilia</taxon>
        <taxon>Solirubrobacterales</taxon>
        <taxon>Solirubrobacteraceae</taxon>
        <taxon>Solirubrobacter</taxon>
    </lineage>
</organism>